<evidence type="ECO:0000313" key="2">
    <source>
        <dbReference type="Proteomes" id="UP000008631"/>
    </source>
</evidence>
<name>E8R1I7_ISOPI</name>
<dbReference type="Proteomes" id="UP000008631">
    <property type="component" value="Chromosome"/>
</dbReference>
<reference key="1">
    <citation type="submission" date="2010-11" db="EMBL/GenBank/DDBJ databases">
        <title>The complete sequence of chromosome of Isophaera pallida ATCC 43644.</title>
        <authorList>
            <consortium name="US DOE Joint Genome Institute (JGI-PGF)"/>
            <person name="Lucas S."/>
            <person name="Copeland A."/>
            <person name="Lapidus A."/>
            <person name="Bruce D."/>
            <person name="Goodwin L."/>
            <person name="Pitluck S."/>
            <person name="Kyrpides N."/>
            <person name="Mavromatis K."/>
            <person name="Pagani I."/>
            <person name="Ivanova N."/>
            <person name="Saunders E."/>
            <person name="Brettin T."/>
            <person name="Detter J.C."/>
            <person name="Han C."/>
            <person name="Tapia R."/>
            <person name="Land M."/>
            <person name="Hauser L."/>
            <person name="Markowitz V."/>
            <person name="Cheng J.-F."/>
            <person name="Hugenholtz P."/>
            <person name="Woyke T."/>
            <person name="Wu D."/>
            <person name="Eisen J.A."/>
        </authorList>
    </citation>
    <scope>NUCLEOTIDE SEQUENCE</scope>
    <source>
        <strain>ATCC 43644</strain>
    </source>
</reference>
<gene>
    <name evidence="1" type="ordered locus">Isop_1822</name>
</gene>
<accession>E8R1I7</accession>
<dbReference type="OrthoDB" id="287844at2"/>
<dbReference type="KEGG" id="ipa:Isop_1822"/>
<sequence>MPEHVAESPTPPACVAEAIHHCVETITRLVEKEDLDRRDWLQLGYNLGRLSELTGAGRQPFWDAWKEPVAMFDRDSLHRLAGALRTRWGTCFPPSFAHLAPYSDQRANQST</sequence>
<dbReference type="HOGENOM" id="CLU_2154932_0_0_0"/>
<dbReference type="eggNOG" id="ENOG502ZHZK">
    <property type="taxonomic scope" value="Bacteria"/>
</dbReference>
<dbReference type="EMBL" id="CP002353">
    <property type="protein sequence ID" value="ADV62404.1"/>
    <property type="molecule type" value="Genomic_DNA"/>
</dbReference>
<dbReference type="STRING" id="575540.Isop_1822"/>
<keyword evidence="2" id="KW-1185">Reference proteome</keyword>
<reference evidence="1 2" key="2">
    <citation type="journal article" date="2011" name="Stand. Genomic Sci.">
        <title>Complete genome sequence of Isosphaera pallida type strain (IS1B).</title>
        <authorList>
            <consortium name="US DOE Joint Genome Institute (JGI-PGF)"/>
            <person name="Goker M."/>
            <person name="Cleland D."/>
            <person name="Saunders E."/>
            <person name="Lapidus A."/>
            <person name="Nolan M."/>
            <person name="Lucas S."/>
            <person name="Hammon N."/>
            <person name="Deshpande S."/>
            <person name="Cheng J.F."/>
            <person name="Tapia R."/>
            <person name="Han C."/>
            <person name="Goodwin L."/>
            <person name="Pitluck S."/>
            <person name="Liolios K."/>
            <person name="Pagani I."/>
            <person name="Ivanova N."/>
            <person name="Mavromatis K."/>
            <person name="Pati A."/>
            <person name="Chen A."/>
            <person name="Palaniappan K."/>
            <person name="Land M."/>
            <person name="Hauser L."/>
            <person name="Chang Y.J."/>
            <person name="Jeffries C.D."/>
            <person name="Detter J.C."/>
            <person name="Beck B."/>
            <person name="Woyke T."/>
            <person name="Bristow J."/>
            <person name="Eisen J.A."/>
            <person name="Markowitz V."/>
            <person name="Hugenholtz P."/>
            <person name="Kyrpides N.C."/>
            <person name="Klenk H.P."/>
        </authorList>
    </citation>
    <scope>NUCLEOTIDE SEQUENCE [LARGE SCALE GENOMIC DNA]</scope>
    <source>
        <strain evidence="2">ATCC 43644 / DSM 9630 / IS1B</strain>
    </source>
</reference>
<dbReference type="RefSeq" id="WP_013564692.1">
    <property type="nucleotide sequence ID" value="NC_014962.1"/>
</dbReference>
<dbReference type="InParanoid" id="E8R1I7"/>
<organism evidence="1 2">
    <name type="scientific">Isosphaera pallida (strain ATCC 43644 / DSM 9630 / IS1B)</name>
    <dbReference type="NCBI Taxonomy" id="575540"/>
    <lineage>
        <taxon>Bacteria</taxon>
        <taxon>Pseudomonadati</taxon>
        <taxon>Planctomycetota</taxon>
        <taxon>Planctomycetia</taxon>
        <taxon>Isosphaerales</taxon>
        <taxon>Isosphaeraceae</taxon>
        <taxon>Isosphaera</taxon>
    </lineage>
</organism>
<dbReference type="AlphaFoldDB" id="E8R1I7"/>
<proteinExistence type="predicted"/>
<evidence type="ECO:0000313" key="1">
    <source>
        <dbReference type="EMBL" id="ADV62404.1"/>
    </source>
</evidence>
<protein>
    <submittedName>
        <fullName evidence="1">Uncharacterized protein</fullName>
    </submittedName>
</protein>